<dbReference type="InterPro" id="IPR028992">
    <property type="entry name" value="Hedgehog/Intein_dom"/>
</dbReference>
<dbReference type="GO" id="GO:0016539">
    <property type="term" value="P:intein-mediated protein splicing"/>
    <property type="evidence" value="ECO:0007669"/>
    <property type="project" value="InterPro"/>
</dbReference>
<feature type="region of interest" description="Disordered" evidence="1">
    <location>
        <begin position="579"/>
        <end position="599"/>
    </location>
</feature>
<dbReference type="Gene3D" id="2.160.20.20">
    <property type="match status" value="1"/>
</dbReference>
<dbReference type="AlphaFoldDB" id="A0A511BR44"/>
<accession>A0A511BR44</accession>
<dbReference type="Gene3D" id="2.170.16.10">
    <property type="entry name" value="Hedgehog/Intein (Hint) domain"/>
    <property type="match status" value="1"/>
</dbReference>
<organism evidence="3 4">
    <name type="scientific">Swaminathania salitolerans</name>
    <dbReference type="NCBI Taxonomy" id="182838"/>
    <lineage>
        <taxon>Bacteria</taxon>
        <taxon>Pseudomonadati</taxon>
        <taxon>Pseudomonadota</taxon>
        <taxon>Alphaproteobacteria</taxon>
        <taxon>Acetobacterales</taxon>
        <taxon>Acetobacteraceae</taxon>
        <taxon>Swaminathania</taxon>
    </lineage>
</organism>
<feature type="domain" description="Hedgehog/Intein (Hint)" evidence="2">
    <location>
        <begin position="384"/>
        <end position="523"/>
    </location>
</feature>
<reference evidence="3 4" key="1">
    <citation type="submission" date="2019-07" db="EMBL/GenBank/DDBJ databases">
        <title>Whole genome shotgun sequence of Swaminathania salitolerans NBRC 104436.</title>
        <authorList>
            <person name="Hosoyama A."/>
            <person name="Uohara A."/>
            <person name="Ohji S."/>
            <person name="Ichikawa N."/>
        </authorList>
    </citation>
    <scope>NUCLEOTIDE SEQUENCE [LARGE SCALE GENOMIC DNA]</scope>
    <source>
        <strain evidence="3 4">NBRC 104436</strain>
    </source>
</reference>
<evidence type="ECO:0000256" key="1">
    <source>
        <dbReference type="SAM" id="MobiDB-lite"/>
    </source>
</evidence>
<name>A0A511BR44_9PROT</name>
<dbReference type="InterPro" id="IPR006141">
    <property type="entry name" value="Intein_N"/>
</dbReference>
<dbReference type="Proteomes" id="UP000321405">
    <property type="component" value="Unassembled WGS sequence"/>
</dbReference>
<evidence type="ECO:0000259" key="2">
    <source>
        <dbReference type="Pfam" id="PF13403"/>
    </source>
</evidence>
<keyword evidence="4" id="KW-1185">Reference proteome</keyword>
<gene>
    <name evidence="3" type="ORF">SSA02_19690</name>
</gene>
<dbReference type="PROSITE" id="PS50817">
    <property type="entry name" value="INTEIN_N_TER"/>
    <property type="match status" value="1"/>
</dbReference>
<dbReference type="InterPro" id="IPR036844">
    <property type="entry name" value="Hint_dom_sf"/>
</dbReference>
<protein>
    <recommendedName>
        <fullName evidence="2">Hedgehog/Intein (Hint) domain-containing protein</fullName>
    </recommendedName>
</protein>
<dbReference type="SUPFAM" id="SSF51294">
    <property type="entry name" value="Hedgehog/intein (Hint) domain"/>
    <property type="match status" value="1"/>
</dbReference>
<dbReference type="Pfam" id="PF13403">
    <property type="entry name" value="Hint_2"/>
    <property type="match status" value="1"/>
</dbReference>
<dbReference type="EMBL" id="BJVC01000004">
    <property type="protein sequence ID" value="GEL02806.1"/>
    <property type="molecule type" value="Genomic_DNA"/>
</dbReference>
<dbReference type="InterPro" id="IPR012332">
    <property type="entry name" value="Autotransporter_pectin_lyase_C"/>
</dbReference>
<evidence type="ECO:0000313" key="3">
    <source>
        <dbReference type="EMBL" id="GEL02806.1"/>
    </source>
</evidence>
<sequence length="745" mass="76340">MAVTSQAVLTGGSWTASSVSGITYYVSGSVSAYGVTTLSSIGSLTVTSGATVSGVMISGGVPSVYIRSGGVMTSSYELNGYTYVSAGGILSGNTLNSDEVYLYAGASSVDDTYVNSGAGVDGYARLFVSSGASLQGATLKDGATGGLSAIVSSGASVSGLTLGSGGTAIVSSGASIAGINTGAGSVLSLGAAYGSGTAALPPNSQGSVVLTGGAWTASSISGITYYISGSVSASGKVVLSNIGSLTVSSGAVVSGAVISGTTTPSIYISSGGTMTSSLDVNGYLYVSAGGTLSANVLNSNVVYLYSGAHSIGDSYVNSGTYADGYSDAIVYPGATLTSPYIGSASNGGFTVTVSSGATVSDPTLVNGGGRLVVSGSLSTSGAAPCFLADTMIEMENGETAVQDIRIGDVVVAYVDGARVARPVIWAGWTQAVIRSDLPDDLAGYPVRILKDALGENRPYKDLLVTAEHCLFVEGAFVPVRMLVNGRSVFYDRSFSGYVYYHIETDDHSVIMADGVLTESFLDTGHRGSFRQEGDIVAFGGRRQNWQTHGAASLRTDRAFVEPIHASIVSRLPDDAPPRYVASAAGDAPRDEGSPSAAETASVATASVAIVTDTGQWIARRRVTNGQHVFSIPADAQTLRIVSQSARPSDAVAPFIDDRRDLGVLVNAIRLFEAEEMEELGEFRTAETLEGWNAREECGRRWTRGNALIHLPDRQPGRPAILSIEISAFAPRPERVGAVVPTRIAG</sequence>
<comment type="caution">
    <text evidence="3">The sequence shown here is derived from an EMBL/GenBank/DDBJ whole genome shotgun (WGS) entry which is preliminary data.</text>
</comment>
<evidence type="ECO:0000313" key="4">
    <source>
        <dbReference type="Proteomes" id="UP000321405"/>
    </source>
</evidence>
<proteinExistence type="predicted"/>